<feature type="domain" description="Resolvase/invertase-type recombinase catalytic" evidence="1">
    <location>
        <begin position="17"/>
        <end position="144"/>
    </location>
</feature>
<dbReference type="GO" id="GO:0000150">
    <property type="term" value="F:DNA strand exchange activity"/>
    <property type="evidence" value="ECO:0007669"/>
    <property type="project" value="InterPro"/>
</dbReference>
<reference evidence="2 3" key="1">
    <citation type="submission" date="2015-09" db="EMBL/GenBank/DDBJ databases">
        <authorList>
            <consortium name="Pathogen Informatics"/>
        </authorList>
    </citation>
    <scope>NUCLEOTIDE SEQUENCE [LARGE SCALE GENOMIC DNA]</scope>
    <source>
        <strain evidence="2 3">2789STDY5834847</strain>
    </source>
</reference>
<dbReference type="SMART" id="SM00857">
    <property type="entry name" value="Resolvase"/>
    <property type="match status" value="1"/>
</dbReference>
<dbReference type="AlphaFoldDB" id="A0A174HMA5"/>
<dbReference type="EMBL" id="CZAF01000004">
    <property type="protein sequence ID" value="CUO75341.1"/>
    <property type="molecule type" value="Genomic_DNA"/>
</dbReference>
<evidence type="ECO:0000313" key="2">
    <source>
        <dbReference type="EMBL" id="CUO75341.1"/>
    </source>
</evidence>
<organism evidence="2 3">
    <name type="scientific">Bacteroides uniformis</name>
    <dbReference type="NCBI Taxonomy" id="820"/>
    <lineage>
        <taxon>Bacteria</taxon>
        <taxon>Pseudomonadati</taxon>
        <taxon>Bacteroidota</taxon>
        <taxon>Bacteroidia</taxon>
        <taxon>Bacteroidales</taxon>
        <taxon>Bacteroidaceae</taxon>
        <taxon>Bacteroides</taxon>
    </lineage>
</organism>
<accession>A0A174HMA5</accession>
<dbReference type="SUPFAM" id="SSF53041">
    <property type="entry name" value="Resolvase-like"/>
    <property type="match status" value="1"/>
</dbReference>
<dbReference type="Gene3D" id="1.10.10.60">
    <property type="entry name" value="Homeodomain-like"/>
    <property type="match status" value="1"/>
</dbReference>
<protein>
    <submittedName>
        <fullName evidence="2">Resolvase domain</fullName>
    </submittedName>
</protein>
<proteinExistence type="predicted"/>
<gene>
    <name evidence="2" type="ORF">ERS852462_01422</name>
</gene>
<evidence type="ECO:0000259" key="1">
    <source>
        <dbReference type="SMART" id="SM00857"/>
    </source>
</evidence>
<dbReference type="Gene3D" id="3.40.50.1390">
    <property type="entry name" value="Resolvase, N-terminal catalytic domain"/>
    <property type="match status" value="1"/>
</dbReference>
<dbReference type="GO" id="GO:0003677">
    <property type="term" value="F:DNA binding"/>
    <property type="evidence" value="ECO:0007669"/>
    <property type="project" value="InterPro"/>
</dbReference>
<dbReference type="InterPro" id="IPR006119">
    <property type="entry name" value="Resolv_N"/>
</dbReference>
<sequence length="222" mass="25413">MYLCSWYHLALNISMAKVGYIFKAAGYDGFDTDKEWMEQYGCVQVIEEENGHEKLRPQWKQLMASLERGDELVVSKFSNALRGSRELATFIEFCRVKVVRIVSIHDKIDSRGDLFPETKASDVLEMFGSLPEECAMLRKASAHIIHLKQNINQPTKEKSLSRAEREKTIVAMYNNGHSIDDIWKVSGFNSRSSVFRILNKYGVSLNRGKFSGPLGKRKPKEE</sequence>
<name>A0A174HMA5_BACUN</name>
<evidence type="ECO:0000313" key="3">
    <source>
        <dbReference type="Proteomes" id="UP000095614"/>
    </source>
</evidence>
<dbReference type="InterPro" id="IPR036162">
    <property type="entry name" value="Resolvase-like_N_sf"/>
</dbReference>
<dbReference type="Pfam" id="PF00239">
    <property type="entry name" value="Resolvase"/>
    <property type="match status" value="1"/>
</dbReference>
<dbReference type="Proteomes" id="UP000095614">
    <property type="component" value="Unassembled WGS sequence"/>
</dbReference>